<reference evidence="1" key="2">
    <citation type="journal article" date="2013" name="Mar. Genomics">
        <title>Expression of sulfatases in Rhodopirellula baltica and the diversity of sulfatases in the genus Rhodopirellula.</title>
        <authorList>
            <person name="Wegner C.E."/>
            <person name="Richter-Heitmann T."/>
            <person name="Klindworth A."/>
            <person name="Klockow C."/>
            <person name="Richter M."/>
            <person name="Achstetter T."/>
            <person name="Glockner F.O."/>
            <person name="Harder J."/>
        </authorList>
    </citation>
    <scope>NUCLEOTIDE SEQUENCE [LARGE SCALE GENOMIC DNA]</scope>
    <source>
        <strain evidence="1">6C</strain>
    </source>
</reference>
<name>M2AT00_9BACT</name>
<protein>
    <submittedName>
        <fullName evidence="1">Uncharacterized protein</fullName>
    </submittedName>
</protein>
<evidence type="ECO:0000313" key="2">
    <source>
        <dbReference type="Proteomes" id="UP000011529"/>
    </source>
</evidence>
<proteinExistence type="predicted"/>
<dbReference type="EMBL" id="ANMO01000273">
    <property type="protein sequence ID" value="EMB13109.1"/>
    <property type="molecule type" value="Genomic_DNA"/>
</dbReference>
<keyword evidence="2" id="KW-1185">Reference proteome</keyword>
<evidence type="ECO:0000313" key="1">
    <source>
        <dbReference type="EMBL" id="EMB13109.1"/>
    </source>
</evidence>
<dbReference type="Proteomes" id="UP000011529">
    <property type="component" value="Unassembled WGS sequence"/>
</dbReference>
<comment type="caution">
    <text evidence="1">The sequence shown here is derived from an EMBL/GenBank/DDBJ whole genome shotgun (WGS) entry which is preliminary data.</text>
</comment>
<organism evidence="1 2">
    <name type="scientific">Rhodopirellula europaea 6C</name>
    <dbReference type="NCBI Taxonomy" id="1263867"/>
    <lineage>
        <taxon>Bacteria</taxon>
        <taxon>Pseudomonadati</taxon>
        <taxon>Planctomycetota</taxon>
        <taxon>Planctomycetia</taxon>
        <taxon>Pirellulales</taxon>
        <taxon>Pirellulaceae</taxon>
        <taxon>Rhodopirellula</taxon>
    </lineage>
</organism>
<sequence length="53" mass="6108">MDSFGRFSVVLLFVPSPVRLSSVAIGAMVEFHAKLHGQVSSRLVWRSRMWIRY</sequence>
<reference evidence="1" key="1">
    <citation type="submission" date="2012-11" db="EMBL/GenBank/DDBJ databases">
        <title>Permanent draft genomes of Rhodopirellula europaea strain SH398 and 6C.</title>
        <authorList>
            <person name="Richter M."/>
            <person name="Richter-Heitmann T."/>
            <person name="Frank C."/>
            <person name="Harder J."/>
            <person name="Glockner F.O."/>
        </authorList>
    </citation>
    <scope>NUCLEOTIDE SEQUENCE</scope>
    <source>
        <strain evidence="1">6C</strain>
    </source>
</reference>
<gene>
    <name evidence="1" type="ORF">RE6C_06186</name>
</gene>
<accession>M2AT00</accession>
<dbReference type="AlphaFoldDB" id="M2AT00"/>